<evidence type="ECO:0000313" key="5">
    <source>
        <dbReference type="Proteomes" id="UP000255024"/>
    </source>
</evidence>
<dbReference type="GO" id="GO:0016301">
    <property type="term" value="F:kinase activity"/>
    <property type="evidence" value="ECO:0007669"/>
    <property type="project" value="UniProtKB-KW"/>
</dbReference>
<dbReference type="GO" id="GO:0003677">
    <property type="term" value="F:DNA binding"/>
    <property type="evidence" value="ECO:0007669"/>
    <property type="project" value="UniProtKB-KW"/>
</dbReference>
<accession>A0A378RKI8</accession>
<dbReference type="GO" id="GO:0006355">
    <property type="term" value="P:regulation of DNA-templated transcription"/>
    <property type="evidence" value="ECO:0007669"/>
    <property type="project" value="InterPro"/>
</dbReference>
<dbReference type="InterPro" id="IPR036388">
    <property type="entry name" value="WH-like_DNA-bd_sf"/>
</dbReference>
<evidence type="ECO:0000256" key="1">
    <source>
        <dbReference type="ARBA" id="ARBA00023125"/>
    </source>
</evidence>
<organism evidence="4 5">
    <name type="scientific">Myroides odoratus</name>
    <name type="common">Flavobacterium odoratum</name>
    <dbReference type="NCBI Taxonomy" id="256"/>
    <lineage>
        <taxon>Bacteria</taxon>
        <taxon>Pseudomonadati</taxon>
        <taxon>Bacteroidota</taxon>
        <taxon>Flavobacteriia</taxon>
        <taxon>Flavobacteriales</taxon>
        <taxon>Flavobacteriaceae</taxon>
        <taxon>Myroides</taxon>
    </lineage>
</organism>
<dbReference type="AlphaFoldDB" id="A0A378RKI8"/>
<dbReference type="InterPro" id="IPR000792">
    <property type="entry name" value="Tscrpt_reg_LuxR_C"/>
</dbReference>
<dbReference type="Gene3D" id="1.10.10.10">
    <property type="entry name" value="Winged helix-like DNA-binding domain superfamily/Winged helix DNA-binding domain"/>
    <property type="match status" value="1"/>
</dbReference>
<gene>
    <name evidence="4" type="ORF">NCTC11179_00308</name>
</gene>
<keyword evidence="1" id="KW-0238">DNA-binding</keyword>
<evidence type="ECO:0000256" key="2">
    <source>
        <dbReference type="PROSITE-ProRule" id="PRU00169"/>
    </source>
</evidence>
<proteinExistence type="predicted"/>
<keyword evidence="4" id="KW-0808">Transferase</keyword>
<dbReference type="InterPro" id="IPR016032">
    <property type="entry name" value="Sig_transdc_resp-reg_C-effctor"/>
</dbReference>
<dbReference type="InterPro" id="IPR039420">
    <property type="entry name" value="WalR-like"/>
</dbReference>
<dbReference type="Pfam" id="PF00072">
    <property type="entry name" value="Response_reg"/>
    <property type="match status" value="1"/>
</dbReference>
<dbReference type="GO" id="GO:0000160">
    <property type="term" value="P:phosphorelay signal transduction system"/>
    <property type="evidence" value="ECO:0007669"/>
    <property type="project" value="InterPro"/>
</dbReference>
<dbReference type="Proteomes" id="UP000255024">
    <property type="component" value="Unassembled WGS sequence"/>
</dbReference>
<dbReference type="SUPFAM" id="SSF52172">
    <property type="entry name" value="CheY-like"/>
    <property type="match status" value="1"/>
</dbReference>
<keyword evidence="2" id="KW-0597">Phosphoprotein</keyword>
<dbReference type="Gene3D" id="3.40.50.2300">
    <property type="match status" value="1"/>
</dbReference>
<dbReference type="SMART" id="SM00421">
    <property type="entry name" value="HTH_LUXR"/>
    <property type="match status" value="1"/>
</dbReference>
<dbReference type="SUPFAM" id="SSF46894">
    <property type="entry name" value="C-terminal effector domain of the bipartite response regulators"/>
    <property type="match status" value="1"/>
</dbReference>
<dbReference type="RefSeq" id="WP_115091597.1">
    <property type="nucleotide sequence ID" value="NZ_CP068107.1"/>
</dbReference>
<keyword evidence="4" id="KW-0418">Kinase</keyword>
<dbReference type="PROSITE" id="PS50110">
    <property type="entry name" value="RESPONSE_REGULATORY"/>
    <property type="match status" value="1"/>
</dbReference>
<dbReference type="EMBL" id="UGQL01000001">
    <property type="protein sequence ID" value="STZ26781.1"/>
    <property type="molecule type" value="Genomic_DNA"/>
</dbReference>
<dbReference type="CDD" id="cd00156">
    <property type="entry name" value="REC"/>
    <property type="match status" value="1"/>
</dbReference>
<keyword evidence="5" id="KW-1185">Reference proteome</keyword>
<dbReference type="InterPro" id="IPR011006">
    <property type="entry name" value="CheY-like_superfamily"/>
</dbReference>
<feature type="modified residue" description="4-aspartylphosphate" evidence="2">
    <location>
        <position position="56"/>
    </location>
</feature>
<feature type="domain" description="Response regulatory" evidence="3">
    <location>
        <begin position="4"/>
        <end position="129"/>
    </location>
</feature>
<name>A0A378RKI8_MYROD</name>
<dbReference type="PANTHER" id="PTHR43214:SF43">
    <property type="entry name" value="TWO-COMPONENT RESPONSE REGULATOR"/>
    <property type="match status" value="1"/>
</dbReference>
<sequence>MSFTLLIIDDHQMIVDWYKYVLQQVYQDATILSATSIAEGVAHVDHCTRLDMVLVDYNLGKGDTEAEIANGVEFVHYFRRKFPKADVILVTGHEGTLVLYTIHKKIVPQALLLKIDVTEDLLKQAVQAVRRGERLYSMHANEGLKEVYKKDSLLQEQNVQILLLLDKGFKIKEISETLFLSESAVNKRIAGLKQTFDVLDNGGLVKKVKEEGFI</sequence>
<evidence type="ECO:0000259" key="3">
    <source>
        <dbReference type="PROSITE" id="PS50110"/>
    </source>
</evidence>
<evidence type="ECO:0000313" key="4">
    <source>
        <dbReference type="EMBL" id="STZ26781.1"/>
    </source>
</evidence>
<protein>
    <submittedName>
        <fullName evidence="4">Two component system sensor kinase SsrB</fullName>
    </submittedName>
</protein>
<dbReference type="PANTHER" id="PTHR43214">
    <property type="entry name" value="TWO-COMPONENT RESPONSE REGULATOR"/>
    <property type="match status" value="1"/>
</dbReference>
<dbReference type="InterPro" id="IPR001789">
    <property type="entry name" value="Sig_transdc_resp-reg_receiver"/>
</dbReference>
<reference evidence="4 5" key="1">
    <citation type="submission" date="2018-06" db="EMBL/GenBank/DDBJ databases">
        <authorList>
            <consortium name="Pathogen Informatics"/>
            <person name="Doyle S."/>
        </authorList>
    </citation>
    <scope>NUCLEOTIDE SEQUENCE [LARGE SCALE GENOMIC DNA]</scope>
    <source>
        <strain evidence="4 5">NCTC11179</strain>
    </source>
</reference>